<organism evidence="1 2">
    <name type="scientific">Streptomyces kanamyceticus</name>
    <dbReference type="NCBI Taxonomy" id="1967"/>
    <lineage>
        <taxon>Bacteria</taxon>
        <taxon>Bacillati</taxon>
        <taxon>Actinomycetota</taxon>
        <taxon>Actinomycetes</taxon>
        <taxon>Kitasatosporales</taxon>
        <taxon>Streptomycetaceae</taxon>
        <taxon>Streptomyces</taxon>
    </lineage>
</organism>
<name>A0A5J6GFL6_STRKN</name>
<keyword evidence="2" id="KW-1185">Reference proteome</keyword>
<proteinExistence type="predicted"/>
<evidence type="ECO:0000313" key="2">
    <source>
        <dbReference type="Proteomes" id="UP000325529"/>
    </source>
</evidence>
<dbReference type="EMBL" id="CP023699">
    <property type="protein sequence ID" value="QEU93737.1"/>
    <property type="molecule type" value="Genomic_DNA"/>
</dbReference>
<accession>A0A5J6GFL6</accession>
<dbReference type="KEGG" id="ska:CP970_25050"/>
<dbReference type="Proteomes" id="UP000325529">
    <property type="component" value="Chromosome"/>
</dbReference>
<evidence type="ECO:0000313" key="1">
    <source>
        <dbReference type="EMBL" id="QEU93737.1"/>
    </source>
</evidence>
<protein>
    <submittedName>
        <fullName evidence="1">Uncharacterized protein</fullName>
    </submittedName>
</protein>
<dbReference type="AlphaFoldDB" id="A0A5J6GFL6"/>
<sequence>MTAPPNSPAKCGRCAHTIREGETCEDRMGETNSAGPMPGVIHTPVCPADLPTAVVPCPPCLLALLTGDDGPHRCQMTTPLSVDGDRLTVGPETDCLCHCPQEEESEALQTARAAARARTDPQIPRAGVPE</sequence>
<reference evidence="1 2" key="1">
    <citation type="submission" date="2017-09" db="EMBL/GenBank/DDBJ databases">
        <authorList>
            <person name="Lee N."/>
            <person name="Cho B.-K."/>
        </authorList>
    </citation>
    <scope>NUCLEOTIDE SEQUENCE [LARGE SCALE GENOMIC DNA]</scope>
    <source>
        <strain evidence="1 2">ATCC 12853</strain>
    </source>
</reference>
<gene>
    <name evidence="1" type="ORF">CP970_25050</name>
</gene>